<dbReference type="EMBL" id="SWAD01000005">
    <property type="protein sequence ID" value="TMQ78611.1"/>
    <property type="molecule type" value="Genomic_DNA"/>
</dbReference>
<keyword evidence="3" id="KW-1185">Reference proteome</keyword>
<accession>A0A5S4ESY6</accession>
<sequence length="163" mass="18351">MRNYNSDLTVLTGWVTVRPRKSNHWPAGADTPKRSMPTTAPSRPTYSVLIREPSRERNDRDPARGAAGWWRRWRRWRGVADIGHLIGMPGWPELACWTVPMARARTTRVRGGNAVGTIFRWFGAGSSVAWTNYPPKWKALPLSVTKHGRVSGRDSFSSPASVQ</sequence>
<protein>
    <submittedName>
        <fullName evidence="2">Uncharacterized protein</fullName>
    </submittedName>
</protein>
<organism evidence="2 3">
    <name type="scientific">Candidatus Accumulibacter phosphatis</name>
    <dbReference type="NCBI Taxonomy" id="327160"/>
    <lineage>
        <taxon>Bacteria</taxon>
        <taxon>Pseudomonadati</taxon>
        <taxon>Pseudomonadota</taxon>
        <taxon>Betaproteobacteria</taxon>
        <taxon>Candidatus Accumulibacter</taxon>
    </lineage>
</organism>
<dbReference type="Proteomes" id="UP000306324">
    <property type="component" value="Unassembled WGS sequence"/>
</dbReference>
<feature type="compositionally biased region" description="Polar residues" evidence="1">
    <location>
        <begin position="36"/>
        <end position="45"/>
    </location>
</feature>
<proteinExistence type="predicted"/>
<name>A0A5S4ESY6_9PROT</name>
<evidence type="ECO:0000313" key="2">
    <source>
        <dbReference type="EMBL" id="TMQ78611.1"/>
    </source>
</evidence>
<dbReference type="AlphaFoldDB" id="A0A5S4ESY6"/>
<gene>
    <name evidence="2" type="ORF">ACCUM_1151</name>
</gene>
<evidence type="ECO:0000313" key="3">
    <source>
        <dbReference type="Proteomes" id="UP000306324"/>
    </source>
</evidence>
<evidence type="ECO:0000256" key="1">
    <source>
        <dbReference type="SAM" id="MobiDB-lite"/>
    </source>
</evidence>
<reference evidence="2 3" key="1">
    <citation type="submission" date="2019-04" db="EMBL/GenBank/DDBJ databases">
        <title>A novel phosphate-accumulating bacterium identified in bioreactor for phosphate removal from wastewater.</title>
        <authorList>
            <person name="Kotlyarov R.Y."/>
            <person name="Beletsky A.V."/>
            <person name="Kallistova A.Y."/>
            <person name="Dorofeev A.G."/>
            <person name="Nikolaev Y.Y."/>
            <person name="Pimenov N.V."/>
            <person name="Ravin N.V."/>
            <person name="Mardanov A.V."/>
        </authorList>
    </citation>
    <scope>NUCLEOTIDE SEQUENCE [LARGE SCALE GENOMIC DNA]</scope>
    <source>
        <strain evidence="2 3">Bin19</strain>
    </source>
</reference>
<feature type="region of interest" description="Disordered" evidence="1">
    <location>
        <begin position="21"/>
        <end position="45"/>
    </location>
</feature>
<comment type="caution">
    <text evidence="2">The sequence shown here is derived from an EMBL/GenBank/DDBJ whole genome shotgun (WGS) entry which is preliminary data.</text>
</comment>